<reference evidence="1 2" key="1">
    <citation type="submission" date="2019-08" db="EMBL/GenBank/DDBJ databases">
        <title>The genome of the soybean aphid Biotype 1, its phylome, world population structure and adaptation to the North American continent.</title>
        <authorList>
            <person name="Giordano R."/>
            <person name="Donthu R.K."/>
            <person name="Hernandez A.G."/>
            <person name="Wright C.L."/>
            <person name="Zimin A.V."/>
        </authorList>
    </citation>
    <scope>NUCLEOTIDE SEQUENCE [LARGE SCALE GENOMIC DNA]</scope>
    <source>
        <tissue evidence="1">Whole aphids</tissue>
    </source>
</reference>
<evidence type="ECO:0000313" key="2">
    <source>
        <dbReference type="Proteomes" id="UP000475862"/>
    </source>
</evidence>
<keyword evidence="2" id="KW-1185">Reference proteome</keyword>
<sequence>MSIFAKFEFLNSVDSESDVLLKSLSLHMLSKNSSSLLSLIESSTTTSVDFVSEFILIQHSVINRLLLLNLECEHNISYVKISHQTIVICIFINYETLQLFKYHHKKFNTSEVLKKVKLKQFHSHNKSVNLVEYKLPDIFNILYSLTLLIIVEYRKKNKISFEKPMRNTKLFSLNTIDKQQIFLLLQQIEFCNTCHLTNIALVRHIIPNTARIPLTLTFGENFNI</sequence>
<evidence type="ECO:0000313" key="1">
    <source>
        <dbReference type="EMBL" id="KAE9537207.1"/>
    </source>
</evidence>
<accession>A0A6G0TQG9</accession>
<comment type="caution">
    <text evidence="1">The sequence shown here is derived from an EMBL/GenBank/DDBJ whole genome shotgun (WGS) entry which is preliminary data.</text>
</comment>
<proteinExistence type="predicted"/>
<protein>
    <submittedName>
        <fullName evidence="1">Uncharacterized protein</fullName>
    </submittedName>
</protein>
<dbReference type="Proteomes" id="UP000475862">
    <property type="component" value="Unassembled WGS sequence"/>
</dbReference>
<dbReference type="EMBL" id="VYZN01000018">
    <property type="protein sequence ID" value="KAE9537207.1"/>
    <property type="molecule type" value="Genomic_DNA"/>
</dbReference>
<organism evidence="1 2">
    <name type="scientific">Aphis glycines</name>
    <name type="common">Soybean aphid</name>
    <dbReference type="NCBI Taxonomy" id="307491"/>
    <lineage>
        <taxon>Eukaryota</taxon>
        <taxon>Metazoa</taxon>
        <taxon>Ecdysozoa</taxon>
        <taxon>Arthropoda</taxon>
        <taxon>Hexapoda</taxon>
        <taxon>Insecta</taxon>
        <taxon>Pterygota</taxon>
        <taxon>Neoptera</taxon>
        <taxon>Paraneoptera</taxon>
        <taxon>Hemiptera</taxon>
        <taxon>Sternorrhyncha</taxon>
        <taxon>Aphidomorpha</taxon>
        <taxon>Aphidoidea</taxon>
        <taxon>Aphididae</taxon>
        <taxon>Aphidini</taxon>
        <taxon>Aphis</taxon>
        <taxon>Aphis</taxon>
    </lineage>
</organism>
<dbReference type="AlphaFoldDB" id="A0A6G0TQG9"/>
<name>A0A6G0TQG9_APHGL</name>
<gene>
    <name evidence="1" type="ORF">AGLY_006230</name>
</gene>